<reference evidence="2" key="1">
    <citation type="submission" date="2020-05" db="EMBL/GenBank/DDBJ databases">
        <authorList>
            <person name="Rincon C."/>
            <person name="Sanders R I."/>
            <person name="Robbins C."/>
            <person name="Chaturvedi A."/>
        </authorList>
    </citation>
    <scope>NUCLEOTIDE SEQUENCE</scope>
    <source>
        <strain evidence="2">CHB12</strain>
    </source>
</reference>
<evidence type="ECO:0000256" key="1">
    <source>
        <dbReference type="SAM" id="MobiDB-lite"/>
    </source>
</evidence>
<name>A0A916E2G3_9GLOM</name>
<sequence>MSKMITYWKSNAEKEFRFYGKQSKDKQKLNEAELNKRVTEALAEVDDINQDNDETEESTIDSTNRNIRSNANERRTTSGELIPEDNAIVLIEHLWIETNVDLSNKRILEDIGEIPDDADDD</sequence>
<gene>
    <name evidence="2" type="ORF">CHRIB12_LOCUS5807</name>
</gene>
<feature type="region of interest" description="Disordered" evidence="1">
    <location>
        <begin position="45"/>
        <end position="78"/>
    </location>
</feature>
<organism evidence="2 3">
    <name type="scientific">Rhizophagus irregularis</name>
    <dbReference type="NCBI Taxonomy" id="588596"/>
    <lineage>
        <taxon>Eukaryota</taxon>
        <taxon>Fungi</taxon>
        <taxon>Fungi incertae sedis</taxon>
        <taxon>Mucoromycota</taxon>
        <taxon>Glomeromycotina</taxon>
        <taxon>Glomeromycetes</taxon>
        <taxon>Glomerales</taxon>
        <taxon>Glomeraceae</taxon>
        <taxon>Rhizophagus</taxon>
    </lineage>
</organism>
<feature type="compositionally biased region" description="Acidic residues" evidence="1">
    <location>
        <begin position="45"/>
        <end position="59"/>
    </location>
</feature>
<dbReference type="OrthoDB" id="2399958at2759"/>
<evidence type="ECO:0000313" key="3">
    <source>
        <dbReference type="Proteomes" id="UP000684084"/>
    </source>
</evidence>
<feature type="compositionally biased region" description="Polar residues" evidence="1">
    <location>
        <begin position="60"/>
        <end position="70"/>
    </location>
</feature>
<evidence type="ECO:0000313" key="2">
    <source>
        <dbReference type="EMBL" id="CAB5354149.1"/>
    </source>
</evidence>
<dbReference type="EMBL" id="CAGKOT010000009">
    <property type="protein sequence ID" value="CAB5354149.1"/>
    <property type="molecule type" value="Genomic_DNA"/>
</dbReference>
<accession>A0A916E2G3</accession>
<protein>
    <submittedName>
        <fullName evidence="2">Uncharacterized protein</fullName>
    </submittedName>
</protein>
<dbReference type="AlphaFoldDB" id="A0A916E2G3"/>
<proteinExistence type="predicted"/>
<comment type="caution">
    <text evidence="2">The sequence shown here is derived from an EMBL/GenBank/DDBJ whole genome shotgun (WGS) entry which is preliminary data.</text>
</comment>
<dbReference type="VEuPathDB" id="FungiDB:RhiirFUN_002085"/>
<dbReference type="Proteomes" id="UP000684084">
    <property type="component" value="Unassembled WGS sequence"/>
</dbReference>